<feature type="domain" description="YDG" evidence="1">
    <location>
        <begin position="8"/>
        <end position="149"/>
    </location>
</feature>
<dbReference type="CDD" id="cd00085">
    <property type="entry name" value="HNHc"/>
    <property type="match status" value="1"/>
</dbReference>
<sequence length="293" mass="32860">MSKSIIFGEIPGIEKGQWFEGRKEMMTTSFHRQWGSGIDGNKNQGVAAIVLSGGYEDDIDLGNEIIYTGAGGNKNGKQVEDQSLENTSNKGLYKSMIEGVPVRVIRGYQHKSEYSPTHGYTYGGLFSVVDFWMEKGKSGFKVCRYRLESIEENSSDIASALISDINPVEQVTTQRKETTILRVVRDTNVSKEVKKLYNHQCQVCGVILEIDTLRYAEGAHIKPLGKPHDGEDKLDNILCLCPNDHVLFDRGAFSISDSFDLIGNNIHGKLRISTKHKINLLNLKYHRESHGYE</sequence>
<organism evidence="2 3">
    <name type="scientific">Myroides profundi</name>
    <dbReference type="NCBI Taxonomy" id="480520"/>
    <lineage>
        <taxon>Bacteria</taxon>
        <taxon>Pseudomonadati</taxon>
        <taxon>Bacteroidota</taxon>
        <taxon>Flavobacteriia</taxon>
        <taxon>Flavobacteriales</taxon>
        <taxon>Flavobacteriaceae</taxon>
        <taxon>Myroides</taxon>
    </lineage>
</organism>
<dbReference type="PANTHER" id="PTHR14140:SF27">
    <property type="entry name" value="OS04G0289800 PROTEIN"/>
    <property type="match status" value="1"/>
</dbReference>
<dbReference type="Pfam" id="PF02182">
    <property type="entry name" value="SAD_SRA"/>
    <property type="match status" value="1"/>
</dbReference>
<dbReference type="Gene3D" id="2.30.280.10">
    <property type="entry name" value="SRA-YDG"/>
    <property type="match status" value="1"/>
</dbReference>
<name>A0AAJ4W458_MYRPR</name>
<dbReference type="RefSeq" id="WP_041890590.1">
    <property type="nucleotide sequence ID" value="NZ_CP010817.1"/>
</dbReference>
<dbReference type="InterPro" id="IPR036987">
    <property type="entry name" value="SRA-YDG_sf"/>
</dbReference>
<evidence type="ECO:0000259" key="1">
    <source>
        <dbReference type="PROSITE" id="PS51015"/>
    </source>
</evidence>
<keyword evidence="2" id="KW-0378">Hydrolase</keyword>
<dbReference type="InterPro" id="IPR003615">
    <property type="entry name" value="HNH_nuc"/>
</dbReference>
<dbReference type="EMBL" id="FOFY01000007">
    <property type="protein sequence ID" value="SEQ93159.1"/>
    <property type="molecule type" value="Genomic_DNA"/>
</dbReference>
<dbReference type="AlphaFoldDB" id="A0AAJ4W458"/>
<dbReference type="SMART" id="SM00466">
    <property type="entry name" value="SRA"/>
    <property type="match status" value="1"/>
</dbReference>
<dbReference type="SUPFAM" id="SSF88697">
    <property type="entry name" value="PUA domain-like"/>
    <property type="match status" value="1"/>
</dbReference>
<dbReference type="InterPro" id="IPR045134">
    <property type="entry name" value="UHRF1/2-like"/>
</dbReference>
<dbReference type="SMART" id="SM00507">
    <property type="entry name" value="HNHc"/>
    <property type="match status" value="1"/>
</dbReference>
<gene>
    <name evidence="2" type="ORF">SAMN04488089_107147</name>
</gene>
<proteinExistence type="predicted"/>
<reference evidence="2 3" key="1">
    <citation type="submission" date="2016-10" db="EMBL/GenBank/DDBJ databases">
        <authorList>
            <person name="Varghese N."/>
            <person name="Submissions S."/>
        </authorList>
    </citation>
    <scope>NUCLEOTIDE SEQUENCE [LARGE SCALE GENOMIC DNA]</scope>
    <source>
        <strain evidence="3">DSM 19823 / KCTC 23066 / CCTCC M 208030 / D25</strain>
    </source>
</reference>
<keyword evidence="2" id="KW-0540">Nuclease</keyword>
<evidence type="ECO:0000313" key="3">
    <source>
        <dbReference type="Proteomes" id="UP000183496"/>
    </source>
</evidence>
<protein>
    <submittedName>
        <fullName evidence="2">Restriction endonuclease</fullName>
    </submittedName>
</protein>
<dbReference type="PROSITE" id="PS51015">
    <property type="entry name" value="YDG"/>
    <property type="match status" value="1"/>
</dbReference>
<dbReference type="GO" id="GO:0061630">
    <property type="term" value="F:ubiquitin protein ligase activity"/>
    <property type="evidence" value="ECO:0007669"/>
    <property type="project" value="TreeGrafter"/>
</dbReference>
<dbReference type="Pfam" id="PF13391">
    <property type="entry name" value="HNH_2"/>
    <property type="match status" value="1"/>
</dbReference>
<dbReference type="InterPro" id="IPR015947">
    <property type="entry name" value="PUA-like_sf"/>
</dbReference>
<comment type="caution">
    <text evidence="2">The sequence shown here is derived from an EMBL/GenBank/DDBJ whole genome shotgun (WGS) entry which is preliminary data.</text>
</comment>
<dbReference type="KEGG" id="mpw:MPR_1362"/>
<keyword evidence="2" id="KW-0255">Endonuclease</keyword>
<keyword evidence="3" id="KW-1185">Reference proteome</keyword>
<accession>A0AAJ4W458</accession>
<dbReference type="GO" id="GO:0016567">
    <property type="term" value="P:protein ubiquitination"/>
    <property type="evidence" value="ECO:0007669"/>
    <property type="project" value="TreeGrafter"/>
</dbReference>
<dbReference type="PANTHER" id="PTHR14140">
    <property type="entry name" value="E3 UBIQUITIN-PROTEIN LIGASE UHRF-RELATED"/>
    <property type="match status" value="1"/>
</dbReference>
<dbReference type="InterPro" id="IPR003105">
    <property type="entry name" value="SRA_YDG"/>
</dbReference>
<dbReference type="Gene3D" id="1.10.30.50">
    <property type="match status" value="1"/>
</dbReference>
<evidence type="ECO:0000313" key="2">
    <source>
        <dbReference type="EMBL" id="SEQ93159.1"/>
    </source>
</evidence>
<dbReference type="GO" id="GO:0044027">
    <property type="term" value="P:negative regulation of gene expression via chromosomal CpG island methylation"/>
    <property type="evidence" value="ECO:0007669"/>
    <property type="project" value="TreeGrafter"/>
</dbReference>
<dbReference type="GO" id="GO:0004519">
    <property type="term" value="F:endonuclease activity"/>
    <property type="evidence" value="ECO:0007669"/>
    <property type="project" value="UniProtKB-KW"/>
</dbReference>
<dbReference type="Proteomes" id="UP000183496">
    <property type="component" value="Unassembled WGS sequence"/>
</dbReference>